<evidence type="ECO:0000256" key="1">
    <source>
        <dbReference type="SAM" id="MobiDB-lite"/>
    </source>
</evidence>
<name>A0A165SQN4_9APHY</name>
<sequence>MSHAQSKSPIRRSHGNTPSTPAMLLINVKHDNKDLPPVPGKPEDPLDAPPAYEPVASTSYNPFVQEAVSAPAQLVQEPATCISTETVAFGGVFDDADQGSSITPSPPAPRPSLREEHVSESNVTLSVPQPSLRRVARSELSLPSSTSRRPQSGRRSSDHRISRPYGTVRLSSAPPLPSDKSEKNASRKSFGGHVTPQNATEIMSGFLRDLLARQFTVEQSAEIVLKGCADACRVYGLSLATLLQESSVEGHTPIYWAIVKCSPDPESTFTHELLAAFLTYAAPLTEATLSDIRLACLENPDQELFQWIRRSPSITPLFGAADVLFSGAVPKDEVIVEELPGENDMFVGHFRLLMFQKRMRVLKQVALEFIARGRLWSLQIYVATNENARKMRHRAKPGAWVVTLGLLEGSQPTWVDSGFIVCKNDGTATQAEGSEMNWLRLKSSCQLMAPPRLNNVNATFKEGFAVQCLSPGNIYVQPDGALGIRLEASLKPQETGCVIC</sequence>
<dbReference type="AlphaFoldDB" id="A0A165SQN4"/>
<evidence type="ECO:0000313" key="3">
    <source>
        <dbReference type="Proteomes" id="UP000076727"/>
    </source>
</evidence>
<reference evidence="2 3" key="1">
    <citation type="journal article" date="2016" name="Mol. Biol. Evol.">
        <title>Comparative Genomics of Early-Diverging Mushroom-Forming Fungi Provides Insights into the Origins of Lignocellulose Decay Capabilities.</title>
        <authorList>
            <person name="Nagy L.G."/>
            <person name="Riley R."/>
            <person name="Tritt A."/>
            <person name="Adam C."/>
            <person name="Daum C."/>
            <person name="Floudas D."/>
            <person name="Sun H."/>
            <person name="Yadav J.S."/>
            <person name="Pangilinan J."/>
            <person name="Larsson K.H."/>
            <person name="Matsuura K."/>
            <person name="Barry K."/>
            <person name="Labutti K."/>
            <person name="Kuo R."/>
            <person name="Ohm R.A."/>
            <person name="Bhattacharya S.S."/>
            <person name="Shirouzu T."/>
            <person name="Yoshinaga Y."/>
            <person name="Martin F.M."/>
            <person name="Grigoriev I.V."/>
            <person name="Hibbett D.S."/>
        </authorList>
    </citation>
    <scope>NUCLEOTIDE SEQUENCE [LARGE SCALE GENOMIC DNA]</scope>
    <source>
        <strain evidence="2 3">L-15889</strain>
    </source>
</reference>
<feature type="region of interest" description="Disordered" evidence="1">
    <location>
        <begin position="1"/>
        <end position="56"/>
    </location>
</feature>
<organism evidence="2 3">
    <name type="scientific">Daedalea quercina L-15889</name>
    <dbReference type="NCBI Taxonomy" id="1314783"/>
    <lineage>
        <taxon>Eukaryota</taxon>
        <taxon>Fungi</taxon>
        <taxon>Dikarya</taxon>
        <taxon>Basidiomycota</taxon>
        <taxon>Agaricomycotina</taxon>
        <taxon>Agaricomycetes</taxon>
        <taxon>Polyporales</taxon>
        <taxon>Fomitopsis</taxon>
    </lineage>
</organism>
<keyword evidence="3" id="KW-1185">Reference proteome</keyword>
<feature type="compositionally biased region" description="Polar residues" evidence="1">
    <location>
        <begin position="120"/>
        <end position="129"/>
    </location>
</feature>
<accession>A0A165SQN4</accession>
<evidence type="ECO:0000313" key="2">
    <source>
        <dbReference type="EMBL" id="KZT72344.1"/>
    </source>
</evidence>
<feature type="region of interest" description="Disordered" evidence="1">
    <location>
        <begin position="92"/>
        <end position="196"/>
    </location>
</feature>
<protein>
    <submittedName>
        <fullName evidence="2">Uncharacterized protein</fullName>
    </submittedName>
</protein>
<dbReference type="EMBL" id="KV429041">
    <property type="protein sequence ID" value="KZT72344.1"/>
    <property type="molecule type" value="Genomic_DNA"/>
</dbReference>
<feature type="compositionally biased region" description="Polar residues" evidence="1">
    <location>
        <begin position="141"/>
        <end position="154"/>
    </location>
</feature>
<dbReference type="STRING" id="1314783.A0A165SQN4"/>
<dbReference type="OrthoDB" id="2959034at2759"/>
<dbReference type="Proteomes" id="UP000076727">
    <property type="component" value="Unassembled WGS sequence"/>
</dbReference>
<proteinExistence type="predicted"/>
<gene>
    <name evidence="2" type="ORF">DAEQUDRAFT_763071</name>
</gene>